<dbReference type="Proteomes" id="UP001141552">
    <property type="component" value="Unassembled WGS sequence"/>
</dbReference>
<proteinExistence type="predicted"/>
<dbReference type="PANTHER" id="PTHR31286">
    <property type="entry name" value="GLYCINE-RICH CELL WALL STRUCTURAL PROTEIN 1.8-LIKE"/>
    <property type="match status" value="1"/>
</dbReference>
<reference evidence="2" key="1">
    <citation type="submission" date="2022-02" db="EMBL/GenBank/DDBJ databases">
        <authorList>
            <person name="Henning P.M."/>
            <person name="McCubbin A.G."/>
            <person name="Shore J.S."/>
        </authorList>
    </citation>
    <scope>NUCLEOTIDE SEQUENCE</scope>
    <source>
        <strain evidence="2">F60SS</strain>
        <tissue evidence="2">Leaves</tissue>
    </source>
</reference>
<name>A0A9Q0G3I0_9ROSI</name>
<accession>A0A9Q0G3I0</accession>
<sequence length="265" mass="28568">MASSSSHELSDSPRVPTALVMDFGRIGTLLRIGASASSKSTKMDITSSVLVPMAVKGCTLLDGPDVVDSDAVLCASLGRSTAMSVSVQVIDGVETCPPVTGSGDSTGKLSESTVPVMKSNWAQVAKDFSFLQPLDYVMPNFDPSTSVFKIPDSVVELGRKKSSLSLVGKFTGNAPKFGLIQAIVNKIWGKHGPIRFSSYKTDFFLYQFPNEASLSHALYGGSWHVGGVPLFLRLWDSKIQKMEFTASRLPVWIQLNQVPLELQTC</sequence>
<keyword evidence="3" id="KW-1185">Reference proteome</keyword>
<dbReference type="OrthoDB" id="1751344at2759"/>
<evidence type="ECO:0000313" key="2">
    <source>
        <dbReference type="EMBL" id="KAJ4842516.1"/>
    </source>
</evidence>
<evidence type="ECO:0000313" key="3">
    <source>
        <dbReference type="Proteomes" id="UP001141552"/>
    </source>
</evidence>
<protein>
    <recommendedName>
        <fullName evidence="1">DUF4283 domain-containing protein</fullName>
    </recommendedName>
</protein>
<dbReference type="Pfam" id="PF14111">
    <property type="entry name" value="DUF4283"/>
    <property type="match status" value="1"/>
</dbReference>
<reference evidence="2" key="2">
    <citation type="journal article" date="2023" name="Plants (Basel)">
        <title>Annotation of the Turnera subulata (Passifloraceae) Draft Genome Reveals the S-Locus Evolved after the Divergence of Turneroideae from Passifloroideae in a Stepwise Manner.</title>
        <authorList>
            <person name="Henning P.M."/>
            <person name="Roalson E.H."/>
            <person name="Mir W."/>
            <person name="McCubbin A.G."/>
            <person name="Shore J.S."/>
        </authorList>
    </citation>
    <scope>NUCLEOTIDE SEQUENCE</scope>
    <source>
        <strain evidence="2">F60SS</strain>
    </source>
</reference>
<dbReference type="InterPro" id="IPR040256">
    <property type="entry name" value="At4g02000-like"/>
</dbReference>
<dbReference type="PANTHER" id="PTHR31286:SF180">
    <property type="entry name" value="OS10G0362600 PROTEIN"/>
    <property type="match status" value="1"/>
</dbReference>
<organism evidence="2 3">
    <name type="scientific">Turnera subulata</name>
    <dbReference type="NCBI Taxonomy" id="218843"/>
    <lineage>
        <taxon>Eukaryota</taxon>
        <taxon>Viridiplantae</taxon>
        <taxon>Streptophyta</taxon>
        <taxon>Embryophyta</taxon>
        <taxon>Tracheophyta</taxon>
        <taxon>Spermatophyta</taxon>
        <taxon>Magnoliopsida</taxon>
        <taxon>eudicotyledons</taxon>
        <taxon>Gunneridae</taxon>
        <taxon>Pentapetalae</taxon>
        <taxon>rosids</taxon>
        <taxon>fabids</taxon>
        <taxon>Malpighiales</taxon>
        <taxon>Passifloraceae</taxon>
        <taxon>Turnera</taxon>
    </lineage>
</organism>
<dbReference type="EMBL" id="JAKUCV010002472">
    <property type="protein sequence ID" value="KAJ4842516.1"/>
    <property type="molecule type" value="Genomic_DNA"/>
</dbReference>
<dbReference type="InterPro" id="IPR025558">
    <property type="entry name" value="DUF4283"/>
</dbReference>
<feature type="domain" description="DUF4283" evidence="1">
    <location>
        <begin position="163"/>
        <end position="240"/>
    </location>
</feature>
<dbReference type="AlphaFoldDB" id="A0A9Q0G3I0"/>
<comment type="caution">
    <text evidence="2">The sequence shown here is derived from an EMBL/GenBank/DDBJ whole genome shotgun (WGS) entry which is preliminary data.</text>
</comment>
<evidence type="ECO:0000259" key="1">
    <source>
        <dbReference type="Pfam" id="PF14111"/>
    </source>
</evidence>
<gene>
    <name evidence="2" type="ORF">Tsubulata_042473</name>
</gene>